<evidence type="ECO:0000256" key="1">
    <source>
        <dbReference type="SAM" id="Phobius"/>
    </source>
</evidence>
<keyword evidence="1" id="KW-0472">Membrane</keyword>
<dbReference type="OrthoDB" id="270048at2"/>
<comment type="caution">
    <text evidence="3">The sequence shown here is derived from an EMBL/GenBank/DDBJ whole genome shotgun (WGS) entry which is preliminary data.</text>
</comment>
<keyword evidence="1" id="KW-0812">Transmembrane</keyword>
<dbReference type="EMBL" id="SJPX01000003">
    <property type="protein sequence ID" value="TWU51546.1"/>
    <property type="molecule type" value="Genomic_DNA"/>
</dbReference>
<evidence type="ECO:0000259" key="2">
    <source>
        <dbReference type="Pfam" id="PF14317"/>
    </source>
</evidence>
<accession>A0A5C6EV83</accession>
<organism evidence="3 4">
    <name type="scientific">Rubripirellula reticaptiva</name>
    <dbReference type="NCBI Taxonomy" id="2528013"/>
    <lineage>
        <taxon>Bacteria</taxon>
        <taxon>Pseudomonadati</taxon>
        <taxon>Planctomycetota</taxon>
        <taxon>Planctomycetia</taxon>
        <taxon>Pirellulales</taxon>
        <taxon>Pirellulaceae</taxon>
        <taxon>Rubripirellula</taxon>
    </lineage>
</organism>
<evidence type="ECO:0000313" key="4">
    <source>
        <dbReference type="Proteomes" id="UP000317977"/>
    </source>
</evidence>
<dbReference type="Pfam" id="PF14317">
    <property type="entry name" value="YcxB"/>
    <property type="match status" value="1"/>
</dbReference>
<feature type="domain" description="YcxB-like C-terminal" evidence="2">
    <location>
        <begin position="151"/>
        <end position="212"/>
    </location>
</feature>
<proteinExistence type="predicted"/>
<reference evidence="3 4" key="1">
    <citation type="submission" date="2019-02" db="EMBL/GenBank/DDBJ databases">
        <title>Deep-cultivation of Planctomycetes and their phenomic and genomic characterization uncovers novel biology.</title>
        <authorList>
            <person name="Wiegand S."/>
            <person name="Jogler M."/>
            <person name="Boedeker C."/>
            <person name="Pinto D."/>
            <person name="Vollmers J."/>
            <person name="Rivas-Marin E."/>
            <person name="Kohn T."/>
            <person name="Peeters S.H."/>
            <person name="Heuer A."/>
            <person name="Rast P."/>
            <person name="Oberbeckmann S."/>
            <person name="Bunk B."/>
            <person name="Jeske O."/>
            <person name="Meyerdierks A."/>
            <person name="Storesund J.E."/>
            <person name="Kallscheuer N."/>
            <person name="Luecker S."/>
            <person name="Lage O.M."/>
            <person name="Pohl T."/>
            <person name="Merkel B.J."/>
            <person name="Hornburger P."/>
            <person name="Mueller R.-W."/>
            <person name="Bruemmer F."/>
            <person name="Labrenz M."/>
            <person name="Spormann A.M."/>
            <person name="Op Den Camp H."/>
            <person name="Overmann J."/>
            <person name="Amann R."/>
            <person name="Jetten M.S.M."/>
            <person name="Mascher T."/>
            <person name="Medema M.H."/>
            <person name="Devos D.P."/>
            <person name="Kaster A.-K."/>
            <person name="Ovreas L."/>
            <person name="Rohde M."/>
            <person name="Galperin M.Y."/>
            <person name="Jogler C."/>
        </authorList>
    </citation>
    <scope>NUCLEOTIDE SEQUENCE [LARGE SCALE GENOMIC DNA]</scope>
    <source>
        <strain evidence="3 4">Poly59</strain>
    </source>
</reference>
<protein>
    <recommendedName>
        <fullName evidence="2">YcxB-like C-terminal domain-containing protein</fullName>
    </recommendedName>
</protein>
<feature type="transmembrane region" description="Helical" evidence="1">
    <location>
        <begin position="109"/>
        <end position="128"/>
    </location>
</feature>
<feature type="transmembrane region" description="Helical" evidence="1">
    <location>
        <begin position="84"/>
        <end position="103"/>
    </location>
</feature>
<name>A0A5C6EV83_9BACT</name>
<evidence type="ECO:0000313" key="3">
    <source>
        <dbReference type="EMBL" id="TWU51546.1"/>
    </source>
</evidence>
<gene>
    <name evidence="3" type="ORF">Poly59_31380</name>
</gene>
<keyword evidence="1" id="KW-1133">Transmembrane helix</keyword>
<sequence length="227" mass="25985">MTCTGARLAAFFAMDNQLSVPRDVRRSSNMENLNPYDPPLSESHDIGDINPSSVDTITSRFSFTSQHLIDTLTRFRSQHSGRRLWRWLRWVAAFIFVLVAIAGLFIPQYFASAFMVALAIFAFFPHKIDDYLATRNFRRSPHCNAQQIIHLSDDGFRAESEIEQTDLKWAAFSKAVIFSDGVLLYRGPKMVNWIPDATLDSTDGPFRIRKLLTEKLPTNHVVNRSDR</sequence>
<dbReference type="AlphaFoldDB" id="A0A5C6EV83"/>
<keyword evidence="4" id="KW-1185">Reference proteome</keyword>
<dbReference type="InterPro" id="IPR025588">
    <property type="entry name" value="YcxB-like_C"/>
</dbReference>
<dbReference type="Proteomes" id="UP000317977">
    <property type="component" value="Unassembled WGS sequence"/>
</dbReference>